<accession>A0A0W7YV96</accession>
<dbReference type="PROSITE" id="PS51318">
    <property type="entry name" value="TAT"/>
    <property type="match status" value="1"/>
</dbReference>
<dbReference type="AlphaFoldDB" id="A0A0W7YV96"/>
<comment type="caution">
    <text evidence="3">The sequence shown here is derived from an EMBL/GenBank/DDBJ whole genome shotgun (WGS) entry which is preliminary data.</text>
</comment>
<dbReference type="SUPFAM" id="SSF54665">
    <property type="entry name" value="CO dehydrogenase molybdoprotein N-domain-like"/>
    <property type="match status" value="1"/>
</dbReference>
<dbReference type="InterPro" id="IPR008274">
    <property type="entry name" value="AldOxase/xan_DH_MoCoBD1"/>
</dbReference>
<gene>
    <name evidence="3" type="ORF">AS359_08350</name>
</gene>
<reference evidence="3 4" key="1">
    <citation type="submission" date="2015-12" db="EMBL/GenBank/DDBJ databases">
        <title>Complete genome sequence of a multi-drug resistant strain Acidovorax sp. 12322-1.</title>
        <authorList>
            <person name="Ming D."/>
            <person name="Wang M."/>
            <person name="Hu S."/>
            <person name="Zhou Y."/>
            <person name="Jiang T."/>
        </authorList>
    </citation>
    <scope>NUCLEOTIDE SEQUENCE [LARGE SCALE GENOMIC DNA]</scope>
    <source>
        <strain evidence="3 4">12322-1</strain>
    </source>
</reference>
<sequence>MASTHPNGFSRRDFIKLGTVGGITLLLGRLPTAQAVEVNSGPSPTDWMGSNGKPKFRWDAIRKVTGEKNFSFDFRAKDLPGWPEQQGYAFMLKATDAEHRFEGIDLSVLGADLQPDRLLLQKDLADKGLQAPDSMGKGFYGEHILLPVGETAPLLGHPVAILFYKDFDRFQAAKRALLFEKSAVKYGEFTGPKPPANYGAGRFVRIGGAQPYEAPLFAPFQNGSIKGAFDGNEVVWPPFTPDRELFMPEVIKRKRGSGFEDSLHASSLDPTVAEQAMDAAMLIADEIEQARNNPDKLVLARRGFSQSIDPCAMEPDNCTAWYDAKNRSLYIMTATQSPAGVASAAAAMVKDNSQAPVERIILLTGSTVGYGSKDYSVFPYYAIAACLYSDGMPVRMANNRYEQFQLGMKRHSIEMDVTITADRKTGKFEVLKGAYVCNGGGRENLSVAVSHVAARGAQSIYYFPKSDLTAVALATRAVEAGSMRGFGSLQSLSVTEVMVDEIAGELGLDPIELRRRNALREGWQNTQGGVQAGDPRLLEMLDLAAKHPLWVNRQKAKADFEAANPGKRYGVGFAQVQQVYGSSGDPSILVLEFDSNGKLSMRHCVQEIGTGATTAQQAMVWQALGKAPDEVEFGVTEFPELPLTSAWADQKLQDEYSKNNPYWVPSIVPDMSSSSSVYYIGFATRQAARFLLEFTLWPAARAIWSEGAGGGAMSSFNVQLADLRIGPDGLGGAGMKPIAFEQLARKAHEMGLITGVAVHTYSRWEWARAEFDIPGVGLRNLPIDALAVRYGDGAPAALKNRMTVAGYDFIKRKSATYPPTQRSSAGPTTYTPASYIVELNVNTFTGQVQVMSHHGQMDPGTMIVPELVSGQLQGGAAMGIGHALMEELPLYEDGPGNGTWNFNRYTLPRARDVAVWTQTADYLPPLSETSPPKGLAELGMVPMVAAVSNALSHAVGKRFYHYPVTPQKIKEALSQTASSVVSGEALREQQANQ</sequence>
<evidence type="ECO:0000313" key="4">
    <source>
        <dbReference type="Proteomes" id="UP000053300"/>
    </source>
</evidence>
<feature type="domain" description="Aldehyde oxidase/xanthine dehydrogenase first molybdopterin binding" evidence="1">
    <location>
        <begin position="288"/>
        <end position="518"/>
    </location>
</feature>
<dbReference type="GO" id="GO:0016491">
    <property type="term" value="F:oxidoreductase activity"/>
    <property type="evidence" value="ECO:0007669"/>
    <property type="project" value="InterPro"/>
</dbReference>
<dbReference type="PANTHER" id="PTHR11908:SF123">
    <property type="entry name" value="ALDEHYDE OXIDOREDUCTASE MOLYBDENUM-BINDING SUBUNIT PAOC"/>
    <property type="match status" value="1"/>
</dbReference>
<evidence type="ECO:0000313" key="3">
    <source>
        <dbReference type="EMBL" id="KUF38879.1"/>
    </source>
</evidence>
<evidence type="ECO:0000259" key="2">
    <source>
        <dbReference type="Pfam" id="PF20256"/>
    </source>
</evidence>
<dbReference type="InterPro" id="IPR016208">
    <property type="entry name" value="Ald_Oxase/xanthine_DH-like"/>
</dbReference>
<evidence type="ECO:0000259" key="1">
    <source>
        <dbReference type="Pfam" id="PF02738"/>
    </source>
</evidence>
<organism evidence="3 4">
    <name type="scientific">Comamonas kerstersii</name>
    <dbReference type="NCBI Taxonomy" id="225992"/>
    <lineage>
        <taxon>Bacteria</taxon>
        <taxon>Pseudomonadati</taxon>
        <taxon>Pseudomonadota</taxon>
        <taxon>Betaproteobacteria</taxon>
        <taxon>Burkholderiales</taxon>
        <taxon>Comamonadaceae</taxon>
        <taxon>Comamonas</taxon>
    </lineage>
</organism>
<dbReference type="InterPro" id="IPR046867">
    <property type="entry name" value="AldOxase/xan_DH_MoCoBD2"/>
</dbReference>
<name>A0A0W7YV96_9BURK</name>
<dbReference type="PANTHER" id="PTHR11908">
    <property type="entry name" value="XANTHINE DEHYDROGENASE"/>
    <property type="match status" value="1"/>
</dbReference>
<dbReference type="EMBL" id="LPXH01000038">
    <property type="protein sequence ID" value="KUF38879.1"/>
    <property type="molecule type" value="Genomic_DNA"/>
</dbReference>
<dbReference type="InterPro" id="IPR036856">
    <property type="entry name" value="Ald_Oxase/Xan_DH_a/b_sf"/>
</dbReference>
<dbReference type="GO" id="GO:0005506">
    <property type="term" value="F:iron ion binding"/>
    <property type="evidence" value="ECO:0007669"/>
    <property type="project" value="InterPro"/>
</dbReference>
<proteinExistence type="predicted"/>
<dbReference type="Pfam" id="PF02738">
    <property type="entry name" value="MoCoBD_1"/>
    <property type="match status" value="1"/>
</dbReference>
<dbReference type="Gene3D" id="3.30.365.10">
    <property type="entry name" value="Aldehyde oxidase/xanthine dehydrogenase, molybdopterin binding domain"/>
    <property type="match status" value="4"/>
</dbReference>
<dbReference type="Proteomes" id="UP000053300">
    <property type="component" value="Unassembled WGS sequence"/>
</dbReference>
<keyword evidence="4" id="KW-1185">Reference proteome</keyword>
<dbReference type="InterPro" id="IPR037165">
    <property type="entry name" value="AldOxase/xan_DH_Mopterin-bd_sf"/>
</dbReference>
<protein>
    <submittedName>
        <fullName evidence="3">Aldehyde oxidase</fullName>
    </submittedName>
</protein>
<dbReference type="Pfam" id="PF20256">
    <property type="entry name" value="MoCoBD_2"/>
    <property type="match status" value="2"/>
</dbReference>
<dbReference type="InterPro" id="IPR006311">
    <property type="entry name" value="TAT_signal"/>
</dbReference>
<dbReference type="RefSeq" id="WP_058880466.1">
    <property type="nucleotide sequence ID" value="NZ_LPXH01000038.1"/>
</dbReference>
<feature type="domain" description="Aldehyde oxidase/xanthine dehydrogenase second molybdopterin binding" evidence="2">
    <location>
        <begin position="545"/>
        <end position="635"/>
    </location>
</feature>
<dbReference type="STRING" id="225992.B5M06_13560"/>
<dbReference type="SUPFAM" id="SSF56003">
    <property type="entry name" value="Molybdenum cofactor-binding domain"/>
    <property type="match status" value="1"/>
</dbReference>
<feature type="domain" description="Aldehyde oxidase/xanthine dehydrogenase second molybdopterin binding" evidence="2">
    <location>
        <begin position="812"/>
        <end position="913"/>
    </location>
</feature>